<sequence length="86" mass="9479">MEHLSETCLGKENSELQNGPSTQTGPPAKLPRLEHNGSPLGRARLGSNGAKIAGVPYKPSNHLLKSCHKRELLYYVTLLLFSYFSQ</sequence>
<evidence type="ECO:0000256" key="1">
    <source>
        <dbReference type="SAM" id="MobiDB-lite"/>
    </source>
</evidence>
<feature type="region of interest" description="Disordered" evidence="1">
    <location>
        <begin position="1"/>
        <end position="41"/>
    </location>
</feature>
<protein>
    <submittedName>
        <fullName evidence="2">Uncharacterized protein</fullName>
    </submittedName>
</protein>
<evidence type="ECO:0000313" key="3">
    <source>
        <dbReference type="Proteomes" id="UP000694523"/>
    </source>
</evidence>
<reference evidence="2" key="1">
    <citation type="submission" date="2025-08" db="UniProtKB">
        <authorList>
            <consortium name="Ensembl"/>
        </authorList>
    </citation>
    <scope>IDENTIFICATION</scope>
</reference>
<accession>A0A8C6SMS9</accession>
<dbReference type="AlphaFoldDB" id="A0A8C6SMS9"/>
<evidence type="ECO:0000313" key="2">
    <source>
        <dbReference type="Ensembl" id="ENSNMLP00000009003.1"/>
    </source>
</evidence>
<dbReference type="Ensembl" id="ENSNMLT00000010204.1">
    <property type="protein sequence ID" value="ENSNMLP00000009003.1"/>
    <property type="gene ID" value="ENSNMLG00000006319.1"/>
</dbReference>
<proteinExistence type="predicted"/>
<name>A0A8C6SMS9_9GOBI</name>
<organism evidence="2 3">
    <name type="scientific">Neogobius melanostomus</name>
    <name type="common">round goby</name>
    <dbReference type="NCBI Taxonomy" id="47308"/>
    <lineage>
        <taxon>Eukaryota</taxon>
        <taxon>Metazoa</taxon>
        <taxon>Chordata</taxon>
        <taxon>Craniata</taxon>
        <taxon>Vertebrata</taxon>
        <taxon>Euteleostomi</taxon>
        <taxon>Actinopterygii</taxon>
        <taxon>Neopterygii</taxon>
        <taxon>Teleostei</taxon>
        <taxon>Neoteleostei</taxon>
        <taxon>Acanthomorphata</taxon>
        <taxon>Gobiaria</taxon>
        <taxon>Gobiiformes</taxon>
        <taxon>Gobioidei</taxon>
        <taxon>Gobiidae</taxon>
        <taxon>Benthophilinae</taxon>
        <taxon>Neogobiini</taxon>
        <taxon>Neogobius</taxon>
    </lineage>
</organism>
<feature type="compositionally biased region" description="Polar residues" evidence="1">
    <location>
        <begin position="15"/>
        <end position="25"/>
    </location>
</feature>
<keyword evidence="3" id="KW-1185">Reference proteome</keyword>
<reference evidence="2" key="2">
    <citation type="submission" date="2025-09" db="UniProtKB">
        <authorList>
            <consortium name="Ensembl"/>
        </authorList>
    </citation>
    <scope>IDENTIFICATION</scope>
</reference>
<dbReference type="Proteomes" id="UP000694523">
    <property type="component" value="Unplaced"/>
</dbReference>